<evidence type="ECO:0000256" key="1">
    <source>
        <dbReference type="SAM" id="Phobius"/>
    </source>
</evidence>
<evidence type="ECO:0000313" key="3">
    <source>
        <dbReference type="Proteomes" id="UP000219467"/>
    </source>
</evidence>
<keyword evidence="1" id="KW-0472">Membrane</keyword>
<organism evidence="2 3">
    <name type="scientific">Cereibacter ovatus</name>
    <dbReference type="NCBI Taxonomy" id="439529"/>
    <lineage>
        <taxon>Bacteria</taxon>
        <taxon>Pseudomonadati</taxon>
        <taxon>Pseudomonadota</taxon>
        <taxon>Alphaproteobacteria</taxon>
        <taxon>Rhodobacterales</taxon>
        <taxon>Paracoccaceae</taxon>
        <taxon>Cereibacter</taxon>
    </lineage>
</organism>
<sequence>MDMIQSSHESLRGAVARDTIAPATMAERRIKPLASYAREPWRPGPPFWGPTKPPVDTDAPEPEELLIPLVLPIFITASVFLSMLLILA</sequence>
<keyword evidence="1" id="KW-0812">Transmembrane</keyword>
<evidence type="ECO:0000313" key="2">
    <source>
        <dbReference type="EMBL" id="SNX70172.1"/>
    </source>
</evidence>
<name>A0A285CRK5_9RHOB</name>
<gene>
    <name evidence="2" type="ORF">SAMN05878503_10581</name>
</gene>
<dbReference type="Proteomes" id="UP000219467">
    <property type="component" value="Unassembled WGS sequence"/>
</dbReference>
<protein>
    <submittedName>
        <fullName evidence="2">Uncharacterized protein</fullName>
    </submittedName>
</protein>
<reference evidence="3" key="1">
    <citation type="submission" date="2017-08" db="EMBL/GenBank/DDBJ databases">
        <authorList>
            <person name="Varghese N."/>
            <person name="Submissions S."/>
        </authorList>
    </citation>
    <scope>NUCLEOTIDE SEQUENCE [LARGE SCALE GENOMIC DNA]</scope>
    <source>
        <strain evidence="3">JA234</strain>
    </source>
</reference>
<feature type="transmembrane region" description="Helical" evidence="1">
    <location>
        <begin position="65"/>
        <end position="87"/>
    </location>
</feature>
<accession>A0A285CRK5</accession>
<keyword evidence="3" id="KW-1185">Reference proteome</keyword>
<keyword evidence="1" id="KW-1133">Transmembrane helix</keyword>
<dbReference type="AlphaFoldDB" id="A0A285CRK5"/>
<dbReference type="RefSeq" id="WP_097030168.1">
    <property type="nucleotide sequence ID" value="NZ_OAOQ01000005.1"/>
</dbReference>
<dbReference type="EMBL" id="OAOQ01000005">
    <property type="protein sequence ID" value="SNX70172.1"/>
    <property type="molecule type" value="Genomic_DNA"/>
</dbReference>
<proteinExistence type="predicted"/>